<gene>
    <name evidence="3" type="ORF">ZHD862_LOCUS14987</name>
</gene>
<sequence>MYEKSLEIRLSVFPSAHSMFATVYNNIAQVYYLQGIIGKAAEFRKKALAIQQSSLPSDHPILGRTYQSIAIALYEHGHLEQALEYAKQSQKIKSTNFPTDHPKVKEENEWISKVEEQIRQLQL</sequence>
<name>A0A814KDN2_9BILA</name>
<dbReference type="InterPro" id="IPR011990">
    <property type="entry name" value="TPR-like_helical_dom_sf"/>
</dbReference>
<dbReference type="SMART" id="SM00028">
    <property type="entry name" value="TPR"/>
    <property type="match status" value="2"/>
</dbReference>
<protein>
    <submittedName>
        <fullName evidence="3">Uncharacterized protein</fullName>
    </submittedName>
</protein>
<dbReference type="SUPFAM" id="SSF48452">
    <property type="entry name" value="TPR-like"/>
    <property type="match status" value="1"/>
</dbReference>
<evidence type="ECO:0000256" key="2">
    <source>
        <dbReference type="ARBA" id="ARBA00022803"/>
    </source>
</evidence>
<reference evidence="3" key="1">
    <citation type="submission" date="2021-02" db="EMBL/GenBank/DDBJ databases">
        <authorList>
            <person name="Nowell W R."/>
        </authorList>
    </citation>
    <scope>NUCLEOTIDE SEQUENCE</scope>
</reference>
<dbReference type="EMBL" id="CAJNOT010000664">
    <property type="protein sequence ID" value="CAF1049629.1"/>
    <property type="molecule type" value="Genomic_DNA"/>
</dbReference>
<evidence type="ECO:0000256" key="1">
    <source>
        <dbReference type="ARBA" id="ARBA00022737"/>
    </source>
</evidence>
<accession>A0A814KDN2</accession>
<evidence type="ECO:0000313" key="4">
    <source>
        <dbReference type="Proteomes" id="UP000663864"/>
    </source>
</evidence>
<dbReference type="AlphaFoldDB" id="A0A814KDN2"/>
<comment type="caution">
    <text evidence="3">The sequence shown here is derived from an EMBL/GenBank/DDBJ whole genome shotgun (WGS) entry which is preliminary data.</text>
</comment>
<dbReference type="PANTHER" id="PTHR45641">
    <property type="entry name" value="TETRATRICOPEPTIDE REPEAT PROTEIN (AFU_ORTHOLOGUE AFUA_6G03870)"/>
    <property type="match status" value="1"/>
</dbReference>
<proteinExistence type="predicted"/>
<dbReference type="Proteomes" id="UP000663864">
    <property type="component" value="Unassembled WGS sequence"/>
</dbReference>
<keyword evidence="1" id="KW-0677">Repeat</keyword>
<keyword evidence="2" id="KW-0802">TPR repeat</keyword>
<dbReference type="Gene3D" id="1.25.40.10">
    <property type="entry name" value="Tetratricopeptide repeat domain"/>
    <property type="match status" value="1"/>
</dbReference>
<evidence type="ECO:0000313" key="3">
    <source>
        <dbReference type="EMBL" id="CAF1049629.1"/>
    </source>
</evidence>
<dbReference type="Pfam" id="PF13424">
    <property type="entry name" value="TPR_12"/>
    <property type="match status" value="1"/>
</dbReference>
<dbReference type="InterPro" id="IPR019734">
    <property type="entry name" value="TPR_rpt"/>
</dbReference>
<organism evidence="3 4">
    <name type="scientific">Rotaria sordida</name>
    <dbReference type="NCBI Taxonomy" id="392033"/>
    <lineage>
        <taxon>Eukaryota</taxon>
        <taxon>Metazoa</taxon>
        <taxon>Spiralia</taxon>
        <taxon>Gnathifera</taxon>
        <taxon>Rotifera</taxon>
        <taxon>Eurotatoria</taxon>
        <taxon>Bdelloidea</taxon>
        <taxon>Philodinida</taxon>
        <taxon>Philodinidae</taxon>
        <taxon>Rotaria</taxon>
    </lineage>
</organism>
<dbReference type="PANTHER" id="PTHR45641:SF1">
    <property type="entry name" value="AAA+ ATPASE DOMAIN-CONTAINING PROTEIN"/>
    <property type="match status" value="1"/>
</dbReference>